<reference evidence="2" key="1">
    <citation type="submission" date="2023-03" db="UniProtKB">
        <authorList>
            <consortium name="EnsemblPlants"/>
        </authorList>
    </citation>
    <scope>IDENTIFICATION</scope>
</reference>
<dbReference type="AlphaFoldDB" id="A0A9I9CX85"/>
<evidence type="ECO:0000256" key="1">
    <source>
        <dbReference type="SAM" id="MobiDB-lite"/>
    </source>
</evidence>
<proteinExistence type="predicted"/>
<dbReference type="EnsemblPlants" id="MELO3C009918.2.1">
    <property type="protein sequence ID" value="MELO3C009918.2.1"/>
    <property type="gene ID" value="MELO3C009918.2"/>
</dbReference>
<feature type="compositionally biased region" description="Basic residues" evidence="1">
    <location>
        <begin position="52"/>
        <end position="64"/>
    </location>
</feature>
<feature type="region of interest" description="Disordered" evidence="1">
    <location>
        <begin position="45"/>
        <end position="84"/>
    </location>
</feature>
<sequence length="122" mass="14045">MGGENRVNGEKIEAKTGMRLSFYWRIWDKGGSLKEWELGLKTNKEREGKMVEKRRRRRQWRNHPHATELRDGEASGGGGGDRPWIPTSEIDFEISIIMAPVDAKVKYGEGKILGFPEMETFH</sequence>
<accession>A0A9I9CX85</accession>
<name>A0A9I9CX85_CUCME</name>
<dbReference type="Gramene" id="MELO3C009918.2.1">
    <property type="protein sequence ID" value="MELO3C009918.2.1"/>
    <property type="gene ID" value="MELO3C009918.2"/>
</dbReference>
<protein>
    <submittedName>
        <fullName evidence="2">Uncharacterized protein</fullName>
    </submittedName>
</protein>
<organism evidence="2">
    <name type="scientific">Cucumis melo</name>
    <name type="common">Muskmelon</name>
    <dbReference type="NCBI Taxonomy" id="3656"/>
    <lineage>
        <taxon>Eukaryota</taxon>
        <taxon>Viridiplantae</taxon>
        <taxon>Streptophyta</taxon>
        <taxon>Embryophyta</taxon>
        <taxon>Tracheophyta</taxon>
        <taxon>Spermatophyta</taxon>
        <taxon>Magnoliopsida</taxon>
        <taxon>eudicotyledons</taxon>
        <taxon>Gunneridae</taxon>
        <taxon>Pentapetalae</taxon>
        <taxon>rosids</taxon>
        <taxon>fabids</taxon>
        <taxon>Cucurbitales</taxon>
        <taxon>Cucurbitaceae</taxon>
        <taxon>Benincaseae</taxon>
        <taxon>Cucumis</taxon>
    </lineage>
</organism>
<evidence type="ECO:0000313" key="2">
    <source>
        <dbReference type="EnsemblPlants" id="MELO3C009918.2.1"/>
    </source>
</evidence>